<accession>A0ABD1JRC5</accession>
<feature type="compositionally biased region" description="Basic and acidic residues" evidence="1">
    <location>
        <begin position="152"/>
        <end position="162"/>
    </location>
</feature>
<evidence type="ECO:0000259" key="2">
    <source>
        <dbReference type="Pfam" id="PF16064"/>
    </source>
</evidence>
<gene>
    <name evidence="3" type="ORF">ACEWY4_014112</name>
</gene>
<feature type="domain" description="DUF4806" evidence="2">
    <location>
        <begin position="270"/>
        <end position="347"/>
    </location>
</feature>
<evidence type="ECO:0000256" key="1">
    <source>
        <dbReference type="SAM" id="MobiDB-lite"/>
    </source>
</evidence>
<dbReference type="Proteomes" id="UP001591681">
    <property type="component" value="Unassembled WGS sequence"/>
</dbReference>
<protein>
    <recommendedName>
        <fullName evidence="2">DUF4806 domain-containing protein</fullName>
    </recommendedName>
</protein>
<comment type="caution">
    <text evidence="3">The sequence shown here is derived from an EMBL/GenBank/DDBJ whole genome shotgun (WGS) entry which is preliminary data.</text>
</comment>
<feature type="compositionally biased region" description="Basic residues" evidence="1">
    <location>
        <begin position="172"/>
        <end position="182"/>
    </location>
</feature>
<name>A0ABD1JRC5_9TELE</name>
<dbReference type="PANTHER" id="PTHR34153">
    <property type="entry name" value="SI:CH211-262H13.3-RELATED-RELATED"/>
    <property type="match status" value="1"/>
</dbReference>
<evidence type="ECO:0000313" key="4">
    <source>
        <dbReference type="Proteomes" id="UP001591681"/>
    </source>
</evidence>
<organism evidence="3 4">
    <name type="scientific">Coilia grayii</name>
    <name type="common">Gray's grenadier anchovy</name>
    <dbReference type="NCBI Taxonomy" id="363190"/>
    <lineage>
        <taxon>Eukaryota</taxon>
        <taxon>Metazoa</taxon>
        <taxon>Chordata</taxon>
        <taxon>Craniata</taxon>
        <taxon>Vertebrata</taxon>
        <taxon>Euteleostomi</taxon>
        <taxon>Actinopterygii</taxon>
        <taxon>Neopterygii</taxon>
        <taxon>Teleostei</taxon>
        <taxon>Clupei</taxon>
        <taxon>Clupeiformes</taxon>
        <taxon>Clupeoidei</taxon>
        <taxon>Engraulidae</taxon>
        <taxon>Coilinae</taxon>
        <taxon>Coilia</taxon>
    </lineage>
</organism>
<dbReference type="AlphaFoldDB" id="A0ABD1JRC5"/>
<sequence length="420" mass="47046">MADSKKILSKRSLRRHIKKGTDAALAALHPNKPTHLRPDTPPSATACLESDNDVVDGIALDGDWYMASEESASSGEDDFDFEAFSYKDTQRIKAAVTQKAEPDETWGEYFVRVIKTYGTYEAARMRLKKAQTMCSLTSEEEGGKRMRMPSIKLKDINDDRSEGLQGGLDVRAKKRQKERHHQPQPLLKPPPVFTPTLSTQHINSVVGHTSAALEHTTAQISTNLQSQYERDHALLRAVEELKALVRQNNLLLQALTRRQQPVHELELSETFQFPMDTEEDLQRVENTLQDKTQEKALTTFLSSLGGCNPGDVVRRMLRHILTNRFSLCFNWLGRGGKKLSFAAYKICQVVRVAAATHKISASDCEATIKTWLKCSGDRSGGRKRRAERLHGGSPQHTGAPQQRRVPQLDTSSDDSDSSLE</sequence>
<dbReference type="Pfam" id="PF16064">
    <property type="entry name" value="DUF4806"/>
    <property type="match status" value="1"/>
</dbReference>
<dbReference type="InterPro" id="IPR032071">
    <property type="entry name" value="DUF4806"/>
</dbReference>
<proteinExistence type="predicted"/>
<feature type="region of interest" description="Disordered" evidence="1">
    <location>
        <begin position="138"/>
        <end position="192"/>
    </location>
</feature>
<feature type="compositionally biased region" description="Acidic residues" evidence="1">
    <location>
        <begin position="411"/>
        <end position="420"/>
    </location>
</feature>
<dbReference type="PANTHER" id="PTHR34153:SF2">
    <property type="entry name" value="SI:CH211-262H13.3-RELATED"/>
    <property type="match status" value="1"/>
</dbReference>
<dbReference type="EMBL" id="JBHFQA010000012">
    <property type="protein sequence ID" value="KAL2089424.1"/>
    <property type="molecule type" value="Genomic_DNA"/>
</dbReference>
<evidence type="ECO:0000313" key="3">
    <source>
        <dbReference type="EMBL" id="KAL2089424.1"/>
    </source>
</evidence>
<reference evidence="3 4" key="1">
    <citation type="submission" date="2024-09" db="EMBL/GenBank/DDBJ databases">
        <title>A chromosome-level genome assembly of Gray's grenadier anchovy, Coilia grayii.</title>
        <authorList>
            <person name="Fu Z."/>
        </authorList>
    </citation>
    <scope>NUCLEOTIDE SEQUENCE [LARGE SCALE GENOMIC DNA]</scope>
    <source>
        <strain evidence="3">G4</strain>
        <tissue evidence="3">Muscle</tissue>
    </source>
</reference>
<keyword evidence="4" id="KW-1185">Reference proteome</keyword>
<feature type="region of interest" description="Disordered" evidence="1">
    <location>
        <begin position="376"/>
        <end position="420"/>
    </location>
</feature>